<organism evidence="3 4">
    <name type="scientific">Sinomonas terrae</name>
    <dbReference type="NCBI Taxonomy" id="2908838"/>
    <lineage>
        <taxon>Bacteria</taxon>
        <taxon>Bacillati</taxon>
        <taxon>Actinomycetota</taxon>
        <taxon>Actinomycetes</taxon>
        <taxon>Micrococcales</taxon>
        <taxon>Micrococcaceae</taxon>
        <taxon>Sinomonas</taxon>
    </lineage>
</organism>
<evidence type="ECO:0000259" key="2">
    <source>
        <dbReference type="Pfam" id="PF13399"/>
    </source>
</evidence>
<feature type="domain" description="LytR/CpsA/Psr regulator C-terminal" evidence="2">
    <location>
        <begin position="98"/>
        <end position="181"/>
    </location>
</feature>
<feature type="transmembrane region" description="Helical" evidence="1">
    <location>
        <begin position="46"/>
        <end position="67"/>
    </location>
</feature>
<keyword evidence="4" id="KW-1185">Reference proteome</keyword>
<name>A0ABS9U5Q1_9MICC</name>
<dbReference type="Proteomes" id="UP001202922">
    <property type="component" value="Unassembled WGS sequence"/>
</dbReference>
<protein>
    <submittedName>
        <fullName evidence="3">LytR C-terminal domain-containing protein</fullName>
    </submittedName>
</protein>
<dbReference type="Pfam" id="PF13399">
    <property type="entry name" value="LytR_C"/>
    <property type="match status" value="1"/>
</dbReference>
<keyword evidence="1" id="KW-0472">Membrane</keyword>
<dbReference type="EMBL" id="JAKZBV010000001">
    <property type="protein sequence ID" value="MCH6471915.1"/>
    <property type="molecule type" value="Genomic_DNA"/>
</dbReference>
<dbReference type="InterPro" id="IPR027381">
    <property type="entry name" value="LytR/CpsA/Psr_C"/>
</dbReference>
<keyword evidence="1" id="KW-0812">Transmembrane</keyword>
<proteinExistence type="predicted"/>
<evidence type="ECO:0000313" key="4">
    <source>
        <dbReference type="Proteomes" id="UP001202922"/>
    </source>
</evidence>
<sequence length="216" mass="22477">MSRKPKDLTVYHGHHVIDGEQLRSQFEAEQDEQERRRSHWRRVRHGVLLTLLLLLVVAGSTGAWAILTGRIVLTPQAASPAPTLGCPAGPFDYAPPPSVHVNVLNAAGQEGLARSVADQLKQRKFVVGKVANSTTDGAPPALIVSGPAGEGAAFTIQRNVPGSVFTLDSRGDSSVDLILLPGFAGLKDPGLVDQTPGGLACVGATPSPVPPGSPGP</sequence>
<reference evidence="3 4" key="1">
    <citation type="submission" date="2022-03" db="EMBL/GenBank/DDBJ databases">
        <title>Sinomonas sp. isolated from a soil.</title>
        <authorList>
            <person name="Han J."/>
            <person name="Kim D.-U."/>
        </authorList>
    </citation>
    <scope>NUCLEOTIDE SEQUENCE [LARGE SCALE GENOMIC DNA]</scope>
    <source>
        <strain evidence="3 4">5-5</strain>
    </source>
</reference>
<gene>
    <name evidence="3" type="ORF">L0M17_18405</name>
</gene>
<dbReference type="RefSeq" id="WP_241055841.1">
    <property type="nucleotide sequence ID" value="NZ_JAKZBV010000001.1"/>
</dbReference>
<accession>A0ABS9U5Q1</accession>
<keyword evidence="1" id="KW-1133">Transmembrane helix</keyword>
<evidence type="ECO:0000256" key="1">
    <source>
        <dbReference type="SAM" id="Phobius"/>
    </source>
</evidence>
<comment type="caution">
    <text evidence="3">The sequence shown here is derived from an EMBL/GenBank/DDBJ whole genome shotgun (WGS) entry which is preliminary data.</text>
</comment>
<evidence type="ECO:0000313" key="3">
    <source>
        <dbReference type="EMBL" id="MCH6471915.1"/>
    </source>
</evidence>
<dbReference type="Gene3D" id="3.30.70.2390">
    <property type="match status" value="1"/>
</dbReference>